<evidence type="ECO:0000313" key="1">
    <source>
        <dbReference type="EMBL" id="APW44479.1"/>
    </source>
</evidence>
<gene>
    <name evidence="1" type="ORF">RS694_19455</name>
</gene>
<reference evidence="1 2" key="1">
    <citation type="submission" date="2017-01" db="EMBL/GenBank/DDBJ databases">
        <authorList>
            <person name="Mah S.A."/>
            <person name="Swanson W.J."/>
            <person name="Moy G.W."/>
            <person name="Vacquier V.D."/>
        </authorList>
    </citation>
    <scope>NUCLEOTIDE SEQUENCE [LARGE SCALE GENOMIC DNA]</scope>
    <source>
        <strain evidence="1 2">DSM 22694</strain>
    </source>
</reference>
<keyword evidence="2" id="KW-1185">Reference proteome</keyword>
<protein>
    <submittedName>
        <fullName evidence="1">Uncharacterized protein</fullName>
    </submittedName>
</protein>
<dbReference type="AlphaFoldDB" id="A0A1P8KEN9"/>
<accession>A0A1P8KEN9</accession>
<name>A0A1P8KEN9_9BURK</name>
<dbReference type="Proteomes" id="UP000186110">
    <property type="component" value="Chromosome"/>
</dbReference>
<dbReference type="KEGG" id="rsb:RS694_19455"/>
<organism evidence="1 2">
    <name type="scientific">Rhodoferax saidenbachensis</name>
    <dbReference type="NCBI Taxonomy" id="1484693"/>
    <lineage>
        <taxon>Bacteria</taxon>
        <taxon>Pseudomonadati</taxon>
        <taxon>Pseudomonadota</taxon>
        <taxon>Betaproteobacteria</taxon>
        <taxon>Burkholderiales</taxon>
        <taxon>Comamonadaceae</taxon>
        <taxon>Rhodoferax</taxon>
    </lineage>
</organism>
<sequence length="80" mass="9253">MVNTGIVCIVKPIRYFYMMLKLSFITKLVITISKCNIQIAIVWIAPKIIFNLLNGKIELATCHQFISTFQICSHREHILD</sequence>
<proteinExistence type="predicted"/>
<dbReference type="EMBL" id="CP019239">
    <property type="protein sequence ID" value="APW44479.1"/>
    <property type="molecule type" value="Genomic_DNA"/>
</dbReference>
<evidence type="ECO:0000313" key="2">
    <source>
        <dbReference type="Proteomes" id="UP000186110"/>
    </source>
</evidence>